<evidence type="ECO:0000256" key="1">
    <source>
        <dbReference type="SAM" id="Phobius"/>
    </source>
</evidence>
<keyword evidence="1" id="KW-0472">Membrane</keyword>
<reference evidence="2 3" key="1">
    <citation type="journal article" date="2016" name="Nat. Commun.">
        <title>Thousands of microbial genomes shed light on interconnected biogeochemical processes in an aquifer system.</title>
        <authorList>
            <person name="Anantharaman K."/>
            <person name="Brown C.T."/>
            <person name="Hug L.A."/>
            <person name="Sharon I."/>
            <person name="Castelle C.J."/>
            <person name="Probst A.J."/>
            <person name="Thomas B.C."/>
            <person name="Singh A."/>
            <person name="Wilkins M.J."/>
            <person name="Karaoz U."/>
            <person name="Brodie E.L."/>
            <person name="Williams K.H."/>
            <person name="Hubbard S.S."/>
            <person name="Banfield J.F."/>
        </authorList>
    </citation>
    <scope>NUCLEOTIDE SEQUENCE [LARGE SCALE GENOMIC DNA]</scope>
</reference>
<dbReference type="Proteomes" id="UP000177325">
    <property type="component" value="Unassembled WGS sequence"/>
</dbReference>
<name>A0A1F6FHP5_9BACT</name>
<comment type="caution">
    <text evidence="2">The sequence shown here is derived from an EMBL/GenBank/DDBJ whole genome shotgun (WGS) entry which is preliminary data.</text>
</comment>
<dbReference type="EMBL" id="MFMM01000001">
    <property type="protein sequence ID" value="OGG85371.1"/>
    <property type="molecule type" value="Genomic_DNA"/>
</dbReference>
<gene>
    <name evidence="2" type="ORF">A3G90_04960</name>
</gene>
<accession>A0A1F6FHP5</accession>
<dbReference type="STRING" id="1798525.A3G90_04960"/>
<dbReference type="AlphaFoldDB" id="A0A1F6FHP5"/>
<sequence length="65" mass="7370">MQPKKLEHYKYFQPIAWAVCIGFALFVGMLALNINDEIQRLGNSSIGFEQRLQNLEEAVGVTEAE</sequence>
<feature type="transmembrane region" description="Helical" evidence="1">
    <location>
        <begin position="15"/>
        <end position="34"/>
    </location>
</feature>
<proteinExistence type="predicted"/>
<evidence type="ECO:0000313" key="3">
    <source>
        <dbReference type="Proteomes" id="UP000177325"/>
    </source>
</evidence>
<keyword evidence="1" id="KW-1133">Transmembrane helix</keyword>
<protein>
    <submittedName>
        <fullName evidence="2">Uncharacterized protein</fullName>
    </submittedName>
</protein>
<organism evidence="2 3">
    <name type="scientific">Candidatus Kaiserbacteria bacterium RIFCSPLOWO2_12_FULL_45_26</name>
    <dbReference type="NCBI Taxonomy" id="1798525"/>
    <lineage>
        <taxon>Bacteria</taxon>
        <taxon>Candidatus Kaiseribacteriota</taxon>
    </lineage>
</organism>
<evidence type="ECO:0000313" key="2">
    <source>
        <dbReference type="EMBL" id="OGG85371.1"/>
    </source>
</evidence>
<keyword evidence="1" id="KW-0812">Transmembrane</keyword>